<dbReference type="SUPFAM" id="SSF48065">
    <property type="entry name" value="DBL homology domain (DH-domain)"/>
    <property type="match status" value="1"/>
</dbReference>
<dbReference type="RefSeq" id="XP_004253871.1">
    <property type="nucleotide sequence ID" value="XM_004253823.1"/>
</dbReference>
<dbReference type="Gene3D" id="1.20.900.10">
    <property type="entry name" value="Dbl homology (DH) domain"/>
    <property type="match status" value="1"/>
</dbReference>
<feature type="region of interest" description="Disordered" evidence="3">
    <location>
        <begin position="232"/>
        <end position="265"/>
    </location>
</feature>
<dbReference type="InterPro" id="IPR011993">
    <property type="entry name" value="PH-like_dom_sf"/>
</dbReference>
<name>A0A0A1U318_ENTIV</name>
<dbReference type="SUPFAM" id="SSF47576">
    <property type="entry name" value="Calponin-homology domain, CH-domain"/>
    <property type="match status" value="1"/>
</dbReference>
<dbReference type="SMART" id="SM00033">
    <property type="entry name" value="CH"/>
    <property type="match status" value="1"/>
</dbReference>
<feature type="compositionally biased region" description="Polar residues" evidence="3">
    <location>
        <begin position="370"/>
        <end position="387"/>
    </location>
</feature>
<dbReference type="Gene3D" id="1.10.418.10">
    <property type="entry name" value="Calponin-like domain"/>
    <property type="match status" value="1"/>
</dbReference>
<dbReference type="Gene3D" id="2.30.29.30">
    <property type="entry name" value="Pleckstrin-homology domain (PH domain)/Phosphotyrosine-binding domain (PTB)"/>
    <property type="match status" value="1"/>
</dbReference>
<dbReference type="GO" id="GO:0005085">
    <property type="term" value="F:guanyl-nucleotide exchange factor activity"/>
    <property type="evidence" value="ECO:0007669"/>
    <property type="project" value="InterPro"/>
</dbReference>
<keyword evidence="1" id="KW-0862">Zinc</keyword>
<dbReference type="CDD" id="cd00160">
    <property type="entry name" value="RhoGEF"/>
    <property type="match status" value="1"/>
</dbReference>
<keyword evidence="2" id="KW-0175">Coiled coil</keyword>
<dbReference type="Pfam" id="PF00307">
    <property type="entry name" value="CH"/>
    <property type="match status" value="1"/>
</dbReference>
<dbReference type="GO" id="GO:0008270">
    <property type="term" value="F:zinc ion binding"/>
    <property type="evidence" value="ECO:0007669"/>
    <property type="project" value="UniProtKB-KW"/>
</dbReference>
<proteinExistence type="predicted"/>
<dbReference type="PANTHER" id="PTHR12673:SF263">
    <property type="entry name" value="PLECKSTRIN DOMAIN-CONTAINING PROTEIN"/>
    <property type="match status" value="1"/>
</dbReference>
<dbReference type="InterPro" id="IPR001164">
    <property type="entry name" value="ArfGAP_dom"/>
</dbReference>
<dbReference type="InterPro" id="IPR051092">
    <property type="entry name" value="FYVE_RhoGEF_PH"/>
</dbReference>
<organism evidence="7 8">
    <name type="scientific">Entamoeba invadens IP1</name>
    <dbReference type="NCBI Taxonomy" id="370355"/>
    <lineage>
        <taxon>Eukaryota</taxon>
        <taxon>Amoebozoa</taxon>
        <taxon>Evosea</taxon>
        <taxon>Archamoebae</taxon>
        <taxon>Mastigamoebida</taxon>
        <taxon>Entamoebidae</taxon>
        <taxon>Entamoeba</taxon>
    </lineage>
</organism>
<dbReference type="InterPro" id="IPR037278">
    <property type="entry name" value="ARFGAP/RecO"/>
</dbReference>
<dbReference type="SMART" id="SM00233">
    <property type="entry name" value="PH"/>
    <property type="match status" value="1"/>
</dbReference>
<dbReference type="SUPFAM" id="SSF50729">
    <property type="entry name" value="PH domain-like"/>
    <property type="match status" value="1"/>
</dbReference>
<dbReference type="SMART" id="SM00325">
    <property type="entry name" value="RhoGEF"/>
    <property type="match status" value="1"/>
</dbReference>
<dbReference type="GO" id="GO:0005737">
    <property type="term" value="C:cytoplasm"/>
    <property type="evidence" value="ECO:0007669"/>
    <property type="project" value="TreeGrafter"/>
</dbReference>
<feature type="compositionally biased region" description="Basic and acidic residues" evidence="3">
    <location>
        <begin position="236"/>
        <end position="254"/>
    </location>
</feature>
<dbReference type="PROSITE" id="PS50021">
    <property type="entry name" value="CH"/>
    <property type="match status" value="1"/>
</dbReference>
<feature type="domain" description="Calponin-homology (CH)" evidence="5">
    <location>
        <begin position="5"/>
        <end position="109"/>
    </location>
</feature>
<keyword evidence="1" id="KW-0479">Metal-binding</keyword>
<dbReference type="KEGG" id="eiv:EIN_495550"/>
<gene>
    <name evidence="7" type="ORF">EIN_495550</name>
</gene>
<dbReference type="OrthoDB" id="1594986at2759"/>
<dbReference type="SUPFAM" id="SSF57863">
    <property type="entry name" value="ArfGap/RecO-like zinc finger"/>
    <property type="match status" value="1"/>
</dbReference>
<dbReference type="PROSITE" id="PS50115">
    <property type="entry name" value="ARFGAP"/>
    <property type="match status" value="1"/>
</dbReference>
<reference evidence="7 8" key="1">
    <citation type="submission" date="2012-10" db="EMBL/GenBank/DDBJ databases">
        <authorList>
            <person name="Zafar N."/>
            <person name="Inman J."/>
            <person name="Hall N."/>
            <person name="Lorenzi H."/>
            <person name="Caler E."/>
        </authorList>
    </citation>
    <scope>NUCLEOTIDE SEQUENCE [LARGE SCALE GENOMIC DNA]</scope>
    <source>
        <strain evidence="7 8">IP1</strain>
    </source>
</reference>
<keyword evidence="1" id="KW-0863">Zinc-finger</keyword>
<dbReference type="GO" id="GO:0005096">
    <property type="term" value="F:GTPase activator activity"/>
    <property type="evidence" value="ECO:0007669"/>
    <property type="project" value="InterPro"/>
</dbReference>
<dbReference type="Pfam" id="PF01412">
    <property type="entry name" value="ArfGap"/>
    <property type="match status" value="1"/>
</dbReference>
<dbReference type="InterPro" id="IPR036872">
    <property type="entry name" value="CH_dom_sf"/>
</dbReference>
<feature type="compositionally biased region" description="Polar residues" evidence="3">
    <location>
        <begin position="129"/>
        <end position="149"/>
    </location>
</feature>
<feature type="compositionally biased region" description="Polar residues" evidence="3">
    <location>
        <begin position="351"/>
        <end position="362"/>
    </location>
</feature>
<dbReference type="InterPro" id="IPR035899">
    <property type="entry name" value="DBL_dom_sf"/>
</dbReference>
<evidence type="ECO:0000256" key="3">
    <source>
        <dbReference type="SAM" id="MobiDB-lite"/>
    </source>
</evidence>
<dbReference type="InterPro" id="IPR000219">
    <property type="entry name" value="DH_dom"/>
</dbReference>
<sequence length="1092" mass="122957">MSSFPDEIKECVNWVNGQLPDEEPITDVLTGLSDGTKLIRIVAKLSGKKALRYSLTANTPFQKQQNMAVLLKMTEMAYGTNVSYDAGDLARGNEGQLLSLAFYIGQKSGTRVPKRKTLTKATSIGLKNVQPNANEQVSKNSPLRQTSDVALNHTEKTQNKNNTNGDETDKMERSPRSPRKVVIDVVPALPEKRYHNISSSKTVVQTRDIKETTDSTDDGLDIPVDVIETTLTSQGVKEKSQTDLEEESPIKSDMTESTENNEEGSAHYSLYDEIEVLGKYDTFMETNKCTTPTVSESSYVQPIVDTSSMCTVSTGVVESEALHQETPPSQLEDVPPPTPTLPQRPKRMLESSMNKLCQSSPSAGCKSSREASLSSGTSRMSFMSESGSGAKRDKIGKSPRDTISQMPEMSYDQKTYLEEDVDIINKYCRGYLGRLKAKPTMKMLSQRRNVVLEILNTERIYVSRLKQFLEFYLAKALQIFPGDSILKKCEENLRVIVGYNGNLLKELEQLQTEGKIYGEGIGKSFEKLSHFLKTYCSYINSTDAINEHEEKLRRTKKEFESQMKQTQLENKLETFNSYVILPVQRIPRYRLLLTELLKTMTPQHGEYIALDKSLQQIIEVGSAVNETKRTMEQKNIVSLVFSKFKYPTGMQQIQPDAACSFVRIGNMELLDREKGKLKSVTLLLFSNNVVITKVPTTGTLHKGKLKADSIETIVESKKSLTVEYVIPIGSFCVLDSADFMLGSGGLSERAPSFKIVTKDLLTFQFCTLTESEKNSWLVDLDSQVALVQERALIGIRESNKNIIESLYDAYRSQWSENTIKMPWWHSDLMGEECMIFANGYVATFGNAHDAFARQNIRNYFVTKYTSVAFSGQKTITLVNFARKEKPRVVLELNTTAEALMWVFLLRQSFIGFYDPNEINMALFSCAENDLPALPPEEVVFAITENAKNRTCADCGDTAVKYVDMTFGCFVCSDCGRIHRYFTNKPQVCAPKILGDKSLVDLRLLIQKGNDFLNEELVVGQGLPTNPAEYDGDLNQYLWKKYKQEGEAPKSIIREVGKKTGTLRRDEVNKIRAKRGMERRSTFSVIEEDKKKK</sequence>
<protein>
    <submittedName>
        <fullName evidence="7">Rho/RAC guanine nucleotide exchange factor, putative</fullName>
    </submittedName>
</protein>
<feature type="region of interest" description="Disordered" evidence="3">
    <location>
        <begin position="320"/>
        <end position="408"/>
    </location>
</feature>
<feature type="compositionally biased region" description="Basic and acidic residues" evidence="3">
    <location>
        <begin position="390"/>
        <end position="400"/>
    </location>
</feature>
<dbReference type="PANTHER" id="PTHR12673">
    <property type="entry name" value="FACIOGENITAL DYSPLASIA PROTEIN"/>
    <property type="match status" value="1"/>
</dbReference>
<feature type="coiled-coil region" evidence="2">
    <location>
        <begin position="538"/>
        <end position="569"/>
    </location>
</feature>
<dbReference type="InterPro" id="IPR001849">
    <property type="entry name" value="PH_domain"/>
</dbReference>
<dbReference type="InterPro" id="IPR001715">
    <property type="entry name" value="CH_dom"/>
</dbReference>
<dbReference type="OMA" id="MMYQSVL"/>
<dbReference type="Proteomes" id="UP000014680">
    <property type="component" value="Unassembled WGS sequence"/>
</dbReference>
<dbReference type="Pfam" id="PF00621">
    <property type="entry name" value="RhoGEF"/>
    <property type="match status" value="1"/>
</dbReference>
<feature type="region of interest" description="Disordered" evidence="3">
    <location>
        <begin position="123"/>
        <end position="178"/>
    </location>
</feature>
<dbReference type="PROSITE" id="PS50010">
    <property type="entry name" value="DH_2"/>
    <property type="match status" value="1"/>
</dbReference>
<dbReference type="VEuPathDB" id="AmoebaDB:EIN_495550"/>
<dbReference type="InterPro" id="IPR038508">
    <property type="entry name" value="ArfGAP_dom_sf"/>
</dbReference>
<evidence type="ECO:0000313" key="7">
    <source>
        <dbReference type="EMBL" id="ELP87100.1"/>
    </source>
</evidence>
<accession>A0A0A1U318</accession>
<dbReference type="AlphaFoldDB" id="A0A0A1U318"/>
<dbReference type="SMART" id="SM00105">
    <property type="entry name" value="ArfGap"/>
    <property type="match status" value="1"/>
</dbReference>
<evidence type="ECO:0000313" key="8">
    <source>
        <dbReference type="Proteomes" id="UP000014680"/>
    </source>
</evidence>
<evidence type="ECO:0000256" key="2">
    <source>
        <dbReference type="SAM" id="Coils"/>
    </source>
</evidence>
<dbReference type="GeneID" id="14886096"/>
<dbReference type="Gene3D" id="1.10.220.150">
    <property type="entry name" value="Arf GTPase activating protein"/>
    <property type="match status" value="1"/>
</dbReference>
<feature type="domain" description="Arf-GAP" evidence="6">
    <location>
        <begin position="936"/>
        <end position="998"/>
    </location>
</feature>
<evidence type="ECO:0000259" key="5">
    <source>
        <dbReference type="PROSITE" id="PS50021"/>
    </source>
</evidence>
<feature type="domain" description="DH" evidence="4">
    <location>
        <begin position="446"/>
        <end position="627"/>
    </location>
</feature>
<evidence type="ECO:0000259" key="4">
    <source>
        <dbReference type="PROSITE" id="PS50010"/>
    </source>
</evidence>
<evidence type="ECO:0000256" key="1">
    <source>
        <dbReference type="PROSITE-ProRule" id="PRU00288"/>
    </source>
</evidence>
<keyword evidence="8" id="KW-1185">Reference proteome</keyword>
<dbReference type="EMBL" id="KB206864">
    <property type="protein sequence ID" value="ELP87100.1"/>
    <property type="molecule type" value="Genomic_DNA"/>
</dbReference>
<evidence type="ECO:0000259" key="6">
    <source>
        <dbReference type="PROSITE" id="PS50115"/>
    </source>
</evidence>